<dbReference type="SUPFAM" id="SSF48264">
    <property type="entry name" value="Cytochrome P450"/>
    <property type="match status" value="1"/>
</dbReference>
<evidence type="ECO:0000256" key="2">
    <source>
        <dbReference type="ARBA" id="ARBA00004174"/>
    </source>
</evidence>
<evidence type="ECO:0000313" key="16">
    <source>
        <dbReference type="EMBL" id="KAK9505906.1"/>
    </source>
</evidence>
<keyword evidence="8" id="KW-0492">Microsome</keyword>
<dbReference type="PANTHER" id="PTHR24291:SF189">
    <property type="entry name" value="CYTOCHROME P450 4C3-RELATED"/>
    <property type="match status" value="1"/>
</dbReference>
<evidence type="ECO:0000256" key="9">
    <source>
        <dbReference type="ARBA" id="ARBA00023002"/>
    </source>
</evidence>
<keyword evidence="10 13" id="KW-0408">Iron</keyword>
<comment type="subcellular location">
    <subcellularLocation>
        <location evidence="3">Endoplasmic reticulum membrane</location>
        <topology evidence="3">Peripheral membrane protein</topology>
    </subcellularLocation>
    <subcellularLocation>
        <location evidence="2">Microsome membrane</location>
        <topology evidence="2">Peripheral membrane protein</topology>
    </subcellularLocation>
</comment>
<dbReference type="EMBL" id="JAPXFL010000006">
    <property type="protein sequence ID" value="KAK9505906.1"/>
    <property type="molecule type" value="Genomic_DNA"/>
</dbReference>
<dbReference type="Proteomes" id="UP001461498">
    <property type="component" value="Unassembled WGS sequence"/>
</dbReference>
<evidence type="ECO:0000256" key="5">
    <source>
        <dbReference type="ARBA" id="ARBA00022617"/>
    </source>
</evidence>
<evidence type="ECO:0000256" key="11">
    <source>
        <dbReference type="ARBA" id="ARBA00023033"/>
    </source>
</evidence>
<evidence type="ECO:0000256" key="1">
    <source>
        <dbReference type="ARBA" id="ARBA00001971"/>
    </source>
</evidence>
<dbReference type="PROSITE" id="PS00086">
    <property type="entry name" value="CYTOCHROME_P450"/>
    <property type="match status" value="1"/>
</dbReference>
<dbReference type="Gene3D" id="1.10.630.10">
    <property type="entry name" value="Cytochrome P450"/>
    <property type="match status" value="1"/>
</dbReference>
<reference evidence="16 17" key="1">
    <citation type="submission" date="2022-12" db="EMBL/GenBank/DDBJ databases">
        <title>Chromosome-level genome assembly of true bugs.</title>
        <authorList>
            <person name="Ma L."/>
            <person name="Li H."/>
        </authorList>
    </citation>
    <scope>NUCLEOTIDE SEQUENCE [LARGE SCALE GENOMIC DNA]</scope>
    <source>
        <strain evidence="16">Lab_2022b</strain>
    </source>
</reference>
<evidence type="ECO:0000256" key="3">
    <source>
        <dbReference type="ARBA" id="ARBA00004406"/>
    </source>
</evidence>
<evidence type="ECO:0000256" key="14">
    <source>
        <dbReference type="RuleBase" id="RU000461"/>
    </source>
</evidence>
<dbReference type="InterPro" id="IPR001128">
    <property type="entry name" value="Cyt_P450"/>
</dbReference>
<dbReference type="PANTHER" id="PTHR24291">
    <property type="entry name" value="CYTOCHROME P450 FAMILY 4"/>
    <property type="match status" value="1"/>
</dbReference>
<feature type="transmembrane region" description="Helical" evidence="15">
    <location>
        <begin position="6"/>
        <end position="27"/>
    </location>
</feature>
<evidence type="ECO:0000256" key="8">
    <source>
        <dbReference type="ARBA" id="ARBA00022848"/>
    </source>
</evidence>
<evidence type="ECO:0008006" key="18">
    <source>
        <dbReference type="Google" id="ProtNLM"/>
    </source>
</evidence>
<keyword evidence="12 15" id="KW-0472">Membrane</keyword>
<evidence type="ECO:0000256" key="6">
    <source>
        <dbReference type="ARBA" id="ARBA00022723"/>
    </source>
</evidence>
<protein>
    <recommendedName>
        <fullName evidence="18">Cytochrome P450</fullName>
    </recommendedName>
</protein>
<accession>A0AAW1D594</accession>
<dbReference type="AlphaFoldDB" id="A0AAW1D594"/>
<sequence length="509" mass="59256">MILEFLISFILTFIIFVLIILIPTRALDVRLRTISAMSKLPGPKGLPFIGIAHIIGKLNQNDLIQFWNNLRQDYPRLAAMWVLGAPYAVLFDPDDVETLLGSSVHIKKGFEYDSLKPWLQEGLLISSGEKWHTRRKLLTPAFHFKILHDSLPSLNKHARCLVRNMLKRNGEPIIIEELIVRCTLDTICETAMGYELNLQEDEGSNNDYLKAVRSTCHQVIDKLLKVYYNKEWFYVWTDHGKKFYKNLKYLHGFTEKIIKERKETYYKNLPIKQKPEDEELSGGRKKKAFLDIMIELDRQEGNLFSDKDLREEMDTFMFEGFDTVHAAVVYSLYSLGKHADIQEKVYEEMYEIFGDSDRAATTKDVNEMHYLEMVIKETLRMYPSVPYITRHLTQDLILKDNTVLPAVLNIGIVPYLLHRDPKFYPNPEVFDPERFTIENCKNRHPYAYIPFSAGPRNCIGQKFAMMELKVVLSTIIRFAKIQSVSEEVLLIPTVILRSQKPVQIKVIPR</sequence>
<dbReference type="PRINTS" id="PR00463">
    <property type="entry name" value="EP450I"/>
</dbReference>
<comment type="cofactor">
    <cofactor evidence="1 13">
        <name>heme</name>
        <dbReference type="ChEBI" id="CHEBI:30413"/>
    </cofactor>
</comment>
<evidence type="ECO:0000256" key="12">
    <source>
        <dbReference type="ARBA" id="ARBA00023136"/>
    </source>
</evidence>
<dbReference type="GO" id="GO:0005506">
    <property type="term" value="F:iron ion binding"/>
    <property type="evidence" value="ECO:0007669"/>
    <property type="project" value="InterPro"/>
</dbReference>
<gene>
    <name evidence="16" type="ORF">O3M35_009873</name>
</gene>
<dbReference type="GO" id="GO:0020037">
    <property type="term" value="F:heme binding"/>
    <property type="evidence" value="ECO:0007669"/>
    <property type="project" value="InterPro"/>
</dbReference>
<keyword evidence="9 14" id="KW-0560">Oxidoreductase</keyword>
<organism evidence="16 17">
    <name type="scientific">Rhynocoris fuscipes</name>
    <dbReference type="NCBI Taxonomy" id="488301"/>
    <lineage>
        <taxon>Eukaryota</taxon>
        <taxon>Metazoa</taxon>
        <taxon>Ecdysozoa</taxon>
        <taxon>Arthropoda</taxon>
        <taxon>Hexapoda</taxon>
        <taxon>Insecta</taxon>
        <taxon>Pterygota</taxon>
        <taxon>Neoptera</taxon>
        <taxon>Paraneoptera</taxon>
        <taxon>Hemiptera</taxon>
        <taxon>Heteroptera</taxon>
        <taxon>Panheteroptera</taxon>
        <taxon>Cimicomorpha</taxon>
        <taxon>Reduviidae</taxon>
        <taxon>Harpactorinae</taxon>
        <taxon>Harpactorini</taxon>
        <taxon>Rhynocoris</taxon>
    </lineage>
</organism>
<proteinExistence type="inferred from homology"/>
<evidence type="ECO:0000256" key="13">
    <source>
        <dbReference type="PIRSR" id="PIRSR602401-1"/>
    </source>
</evidence>
<name>A0AAW1D594_9HEMI</name>
<feature type="binding site" description="axial binding residue" evidence="13">
    <location>
        <position position="458"/>
    </location>
    <ligand>
        <name>heme</name>
        <dbReference type="ChEBI" id="CHEBI:30413"/>
    </ligand>
    <ligandPart>
        <name>Fe</name>
        <dbReference type="ChEBI" id="CHEBI:18248"/>
    </ligandPart>
</feature>
<comment type="similarity">
    <text evidence="4 14">Belongs to the cytochrome P450 family.</text>
</comment>
<dbReference type="InterPro" id="IPR050196">
    <property type="entry name" value="Cytochrome_P450_Monoox"/>
</dbReference>
<keyword evidence="15" id="KW-0812">Transmembrane</keyword>
<dbReference type="GO" id="GO:0004497">
    <property type="term" value="F:monooxygenase activity"/>
    <property type="evidence" value="ECO:0007669"/>
    <property type="project" value="UniProtKB-KW"/>
</dbReference>
<dbReference type="GO" id="GO:0005789">
    <property type="term" value="C:endoplasmic reticulum membrane"/>
    <property type="evidence" value="ECO:0007669"/>
    <property type="project" value="UniProtKB-SubCell"/>
</dbReference>
<keyword evidence="15" id="KW-1133">Transmembrane helix</keyword>
<dbReference type="CDD" id="cd20628">
    <property type="entry name" value="CYP4"/>
    <property type="match status" value="1"/>
</dbReference>
<comment type="caution">
    <text evidence="16">The sequence shown here is derived from an EMBL/GenBank/DDBJ whole genome shotgun (WGS) entry which is preliminary data.</text>
</comment>
<keyword evidence="11 14" id="KW-0503">Monooxygenase</keyword>
<keyword evidence="5 13" id="KW-0349">Heme</keyword>
<keyword evidence="17" id="KW-1185">Reference proteome</keyword>
<dbReference type="GO" id="GO:0016705">
    <property type="term" value="F:oxidoreductase activity, acting on paired donors, with incorporation or reduction of molecular oxygen"/>
    <property type="evidence" value="ECO:0007669"/>
    <property type="project" value="InterPro"/>
</dbReference>
<dbReference type="Pfam" id="PF00067">
    <property type="entry name" value="p450"/>
    <property type="match status" value="1"/>
</dbReference>
<dbReference type="InterPro" id="IPR002401">
    <property type="entry name" value="Cyt_P450_E_grp-I"/>
</dbReference>
<evidence type="ECO:0000256" key="10">
    <source>
        <dbReference type="ARBA" id="ARBA00023004"/>
    </source>
</evidence>
<evidence type="ECO:0000313" key="17">
    <source>
        <dbReference type="Proteomes" id="UP001461498"/>
    </source>
</evidence>
<keyword evidence="7" id="KW-0256">Endoplasmic reticulum</keyword>
<evidence type="ECO:0000256" key="15">
    <source>
        <dbReference type="SAM" id="Phobius"/>
    </source>
</evidence>
<keyword evidence="6 13" id="KW-0479">Metal-binding</keyword>
<dbReference type="InterPro" id="IPR017972">
    <property type="entry name" value="Cyt_P450_CS"/>
</dbReference>
<dbReference type="PRINTS" id="PR00385">
    <property type="entry name" value="P450"/>
</dbReference>
<evidence type="ECO:0000256" key="4">
    <source>
        <dbReference type="ARBA" id="ARBA00010617"/>
    </source>
</evidence>
<dbReference type="InterPro" id="IPR036396">
    <property type="entry name" value="Cyt_P450_sf"/>
</dbReference>
<evidence type="ECO:0000256" key="7">
    <source>
        <dbReference type="ARBA" id="ARBA00022824"/>
    </source>
</evidence>